<dbReference type="AlphaFoldDB" id="A0A9X1YEL1"/>
<gene>
    <name evidence="2" type="ORF">LPC04_03940</name>
</gene>
<evidence type="ECO:0000313" key="3">
    <source>
        <dbReference type="Proteomes" id="UP001139353"/>
    </source>
</evidence>
<keyword evidence="1" id="KW-0812">Transmembrane</keyword>
<protein>
    <submittedName>
        <fullName evidence="2">Uncharacterized protein</fullName>
    </submittedName>
</protein>
<evidence type="ECO:0000313" key="2">
    <source>
        <dbReference type="EMBL" id="MCK9684854.1"/>
    </source>
</evidence>
<evidence type="ECO:0000256" key="1">
    <source>
        <dbReference type="SAM" id="Phobius"/>
    </source>
</evidence>
<keyword evidence="3" id="KW-1185">Reference proteome</keyword>
<sequence length="102" mass="11881">MAPAPLTLTQLRRDRRLIWWWLPVGSAAMFLFIRLWRQFAGEPPPALYTTLDVLWIAVTFSLIARRSGSRCPKCDHRYLRAFPWMSLKKVECAVCGYKIPEA</sequence>
<accession>A0A9X1YEL1</accession>
<dbReference type="RefSeq" id="WP_275680876.1">
    <property type="nucleotide sequence ID" value="NZ_JAJLJH010000001.1"/>
</dbReference>
<proteinExistence type="predicted"/>
<dbReference type="EMBL" id="JAJLJH010000001">
    <property type="protein sequence ID" value="MCK9684854.1"/>
    <property type="molecule type" value="Genomic_DNA"/>
</dbReference>
<feature type="transmembrane region" description="Helical" evidence="1">
    <location>
        <begin position="47"/>
        <end position="64"/>
    </location>
</feature>
<dbReference type="Proteomes" id="UP001139353">
    <property type="component" value="Unassembled WGS sequence"/>
</dbReference>
<reference evidence="2" key="1">
    <citation type="submission" date="2021-11" db="EMBL/GenBank/DDBJ databases">
        <title>BS-T2-15 a new species belonging to the Comamonadaceae family isolated from the soil of a French oak forest.</title>
        <authorList>
            <person name="Mieszkin S."/>
            <person name="Alain K."/>
        </authorList>
    </citation>
    <scope>NUCLEOTIDE SEQUENCE</scope>
    <source>
        <strain evidence="2">BS-T2-15</strain>
    </source>
</reference>
<comment type="caution">
    <text evidence="2">The sequence shown here is derived from an EMBL/GenBank/DDBJ whole genome shotgun (WGS) entry which is preliminary data.</text>
</comment>
<keyword evidence="1" id="KW-0472">Membrane</keyword>
<feature type="transmembrane region" description="Helical" evidence="1">
    <location>
        <begin position="17"/>
        <end position="35"/>
    </location>
</feature>
<keyword evidence="1" id="KW-1133">Transmembrane helix</keyword>
<organism evidence="2 3">
    <name type="scientific">Scleromatobacter humisilvae</name>
    <dbReference type="NCBI Taxonomy" id="2897159"/>
    <lineage>
        <taxon>Bacteria</taxon>
        <taxon>Pseudomonadati</taxon>
        <taxon>Pseudomonadota</taxon>
        <taxon>Betaproteobacteria</taxon>
        <taxon>Burkholderiales</taxon>
        <taxon>Sphaerotilaceae</taxon>
        <taxon>Scleromatobacter</taxon>
    </lineage>
</organism>
<name>A0A9X1YEL1_9BURK</name>